<keyword evidence="2" id="KW-1133">Transmembrane helix</keyword>
<feature type="region of interest" description="Disordered" evidence="1">
    <location>
        <begin position="44"/>
        <end position="75"/>
    </location>
</feature>
<evidence type="ECO:0008006" key="5">
    <source>
        <dbReference type="Google" id="ProtNLM"/>
    </source>
</evidence>
<feature type="compositionally biased region" description="Polar residues" evidence="1">
    <location>
        <begin position="351"/>
        <end position="369"/>
    </location>
</feature>
<dbReference type="EMBL" id="PZQS01000006">
    <property type="protein sequence ID" value="PVD28200.1"/>
    <property type="molecule type" value="Genomic_DNA"/>
</dbReference>
<evidence type="ECO:0000313" key="4">
    <source>
        <dbReference type="Proteomes" id="UP000245119"/>
    </source>
</evidence>
<protein>
    <recommendedName>
        <fullName evidence="5">EVA1 domain-containing protein</fullName>
    </recommendedName>
</protein>
<dbReference type="AlphaFoldDB" id="A0A2T7P468"/>
<keyword evidence="2" id="KW-0812">Transmembrane</keyword>
<evidence type="ECO:0000256" key="1">
    <source>
        <dbReference type="SAM" id="MobiDB-lite"/>
    </source>
</evidence>
<feature type="region of interest" description="Disordered" evidence="1">
    <location>
        <begin position="350"/>
        <end position="369"/>
    </location>
</feature>
<gene>
    <name evidence="3" type="ORF">C0Q70_10787</name>
</gene>
<keyword evidence="4" id="KW-1185">Reference proteome</keyword>
<name>A0A2T7P468_POMCA</name>
<keyword evidence="2" id="KW-0472">Membrane</keyword>
<comment type="caution">
    <text evidence="3">The sequence shown here is derived from an EMBL/GenBank/DDBJ whole genome shotgun (WGS) entry which is preliminary data.</text>
</comment>
<proteinExistence type="predicted"/>
<dbReference type="Proteomes" id="UP000245119">
    <property type="component" value="Linkage Group LG6"/>
</dbReference>
<reference evidence="3 4" key="1">
    <citation type="submission" date="2018-04" db="EMBL/GenBank/DDBJ databases">
        <title>The genome of golden apple snail Pomacea canaliculata provides insight into stress tolerance and invasive adaptation.</title>
        <authorList>
            <person name="Liu C."/>
            <person name="Liu B."/>
            <person name="Ren Y."/>
            <person name="Zhang Y."/>
            <person name="Wang H."/>
            <person name="Li S."/>
            <person name="Jiang F."/>
            <person name="Yin L."/>
            <person name="Zhang G."/>
            <person name="Qian W."/>
            <person name="Fan W."/>
        </authorList>
    </citation>
    <scope>NUCLEOTIDE SEQUENCE [LARGE SCALE GENOMIC DNA]</scope>
    <source>
        <strain evidence="3">SZHN2017</strain>
        <tissue evidence="3">Muscle</tissue>
    </source>
</reference>
<organism evidence="3 4">
    <name type="scientific">Pomacea canaliculata</name>
    <name type="common">Golden apple snail</name>
    <dbReference type="NCBI Taxonomy" id="400727"/>
    <lineage>
        <taxon>Eukaryota</taxon>
        <taxon>Metazoa</taxon>
        <taxon>Spiralia</taxon>
        <taxon>Lophotrochozoa</taxon>
        <taxon>Mollusca</taxon>
        <taxon>Gastropoda</taxon>
        <taxon>Caenogastropoda</taxon>
        <taxon>Architaenioglossa</taxon>
        <taxon>Ampullarioidea</taxon>
        <taxon>Ampullariidae</taxon>
        <taxon>Pomacea</taxon>
    </lineage>
</organism>
<sequence>MLGEDSLVVEVCKDSGMGGWASALACTIAPAFEVTTEILIASASSAKENPKRTSQAQSSGGGGEGIPATDGTDLEIGIPRDAHAASQSLELLEISRGTDTQEQASADAAETTDREIPQPDITQDLSQIRITSPLISSDQEQLLIISRQNRTSPVALTPADHTETDESLLVTSTAAAASADPPDMGGISDLVTHMDLPSTEGALSTSQTEVAPSVHSAVETSPESGLSVVCINVTMSTIRTAAGSSDAPMGVAKDWFSTFMFIHYHQEKAILYVVLGVCIGVISLLTIVLGQVCVQFKRKSRAKLDLTEPTHSRNVTHNHSTLETPMLERSDSIDRIEVVRFEPRGTMRSGYHSTLRSDSGDRSLSNYYG</sequence>
<accession>A0A2T7P468</accession>
<feature type="region of interest" description="Disordered" evidence="1">
    <location>
        <begin position="96"/>
        <end position="125"/>
    </location>
</feature>
<evidence type="ECO:0000256" key="2">
    <source>
        <dbReference type="SAM" id="Phobius"/>
    </source>
</evidence>
<feature type="compositionally biased region" description="Polar residues" evidence="1">
    <location>
        <begin position="44"/>
        <end position="58"/>
    </location>
</feature>
<evidence type="ECO:0000313" key="3">
    <source>
        <dbReference type="EMBL" id="PVD28200.1"/>
    </source>
</evidence>
<feature type="transmembrane region" description="Helical" evidence="2">
    <location>
        <begin position="269"/>
        <end position="294"/>
    </location>
</feature>